<sequence>MSHREPHTRTEPHAGTVMGMRGCEAAATCGSDRPGHRLHAMQERLAGATASKWVDAIVVEIDDHGFATVAEFAGGGLRRVWHHDAFDGVLVVGAPVAVHDVYGVLAHGGRRFSVATA</sequence>
<dbReference type="STRING" id="232089.SAMN05443544_0187"/>
<name>A0A1N6DGK4_9MICO</name>
<dbReference type="AlphaFoldDB" id="A0A1N6DGK4"/>
<dbReference type="OrthoDB" id="5189813at2"/>
<dbReference type="RefSeq" id="WP_084183502.1">
    <property type="nucleotide sequence ID" value="NZ_FSRJ01000001.1"/>
</dbReference>
<proteinExistence type="predicted"/>
<keyword evidence="2" id="KW-1185">Reference proteome</keyword>
<evidence type="ECO:0000313" key="1">
    <source>
        <dbReference type="EMBL" id="SIN69888.1"/>
    </source>
</evidence>
<reference evidence="2" key="1">
    <citation type="submission" date="2016-11" db="EMBL/GenBank/DDBJ databases">
        <authorList>
            <person name="Varghese N."/>
            <person name="Submissions S."/>
        </authorList>
    </citation>
    <scope>NUCLEOTIDE SEQUENCE [LARGE SCALE GENOMIC DNA]</scope>
    <source>
        <strain evidence="2">DSM 8595</strain>
    </source>
</reference>
<evidence type="ECO:0000313" key="2">
    <source>
        <dbReference type="Proteomes" id="UP000184699"/>
    </source>
</evidence>
<dbReference type="Proteomes" id="UP000184699">
    <property type="component" value="Unassembled WGS sequence"/>
</dbReference>
<accession>A0A1N6DGK4</accession>
<protein>
    <submittedName>
        <fullName evidence="1">Uncharacterized protein</fullName>
    </submittedName>
</protein>
<gene>
    <name evidence="1" type="ORF">SAMN05443544_0187</name>
</gene>
<dbReference type="EMBL" id="FSRJ01000001">
    <property type="protein sequence ID" value="SIN69888.1"/>
    <property type="molecule type" value="Genomic_DNA"/>
</dbReference>
<organism evidence="1 2">
    <name type="scientific">Agromyces cerinus subsp. cerinus</name>
    <dbReference type="NCBI Taxonomy" id="232089"/>
    <lineage>
        <taxon>Bacteria</taxon>
        <taxon>Bacillati</taxon>
        <taxon>Actinomycetota</taxon>
        <taxon>Actinomycetes</taxon>
        <taxon>Micrococcales</taxon>
        <taxon>Microbacteriaceae</taxon>
        <taxon>Agromyces</taxon>
    </lineage>
</organism>